<sequence length="360" mass="39877">MQRTLGNANGLDGQPLSMQQQSYERMLEGLRRDFGVCMDEFANPRLQELMLNPDGRIWREVAGEGMSDTGLRMSPLEGEHLFSSLAGILETEVRASRPILECELPLNGWRFEGLVWPIVDAPSFSIRVPNALGLTLADFESRGVLTDVNDPYNRSRVERAGFLELAKGKTHREIIELAVKLRKNILIIGGTGSGKTTLLNAITDAVATMTPTHRVIIIEDTREVKCAAPNVVQMRTSMELADVDMTRLLKASLRLRPDRIIAGEVRDKSALALLKMWNTGHPGGLATVHADSCEGGLTRMEQMIEENPGIRVNRHVIAEAIDLCVFIGKESDHPAGRKIRQLAIVEAYNPQAGRYVLHNV</sequence>
<accession>A0ACA8AX80</accession>
<proteinExistence type="predicted"/>
<name>A0ACA8AX80_9BURK</name>
<evidence type="ECO:0000313" key="1">
    <source>
        <dbReference type="EMBL" id="APA90305.2"/>
    </source>
</evidence>
<keyword evidence="2" id="KW-1185">Reference proteome</keyword>
<organism evidence="1 2">
    <name type="scientific">Paraburkholderia sprentiae WSM5005</name>
    <dbReference type="NCBI Taxonomy" id="754502"/>
    <lineage>
        <taxon>Bacteria</taxon>
        <taxon>Pseudomonadati</taxon>
        <taxon>Pseudomonadota</taxon>
        <taxon>Betaproteobacteria</taxon>
        <taxon>Burkholderiales</taxon>
        <taxon>Burkholderiaceae</taxon>
        <taxon>Paraburkholderia</taxon>
    </lineage>
</organism>
<evidence type="ECO:0000313" key="2">
    <source>
        <dbReference type="Proteomes" id="UP000179860"/>
    </source>
</evidence>
<protein>
    <submittedName>
        <fullName evidence="1">Flp pilus assembly complex ATPase component TadA</fullName>
    </submittedName>
</protein>
<reference evidence="1" key="2">
    <citation type="submission" date="2021-06" db="EMBL/GenBank/DDBJ databases">
        <authorList>
            <person name="Rogers T.H."/>
            <person name="Ramsay J.P."/>
            <person name="Wang P."/>
            <person name="Terpolilli J."/>
        </authorList>
    </citation>
    <scope>NUCLEOTIDE SEQUENCE</scope>
    <source>
        <strain evidence="1">WSM5005</strain>
        <plasmid evidence="1">pl3WSM5005</plasmid>
    </source>
</reference>
<keyword evidence="1" id="KW-0614">Plasmid</keyword>
<geneLocation type="plasmid" evidence="1 2">
    <name>pl3WSM5005</name>
</geneLocation>
<gene>
    <name evidence="1" type="primary">tadA</name>
    <name evidence="1" type="ORF">BJG93_34485</name>
</gene>
<dbReference type="EMBL" id="CP017564">
    <property type="protein sequence ID" value="APA90305.2"/>
    <property type="molecule type" value="Genomic_DNA"/>
</dbReference>
<reference evidence="1" key="1">
    <citation type="submission" date="2016-09" db="EMBL/GenBank/DDBJ databases">
        <title>The Complete Genome of Burkholderia sprentiae wsm5005.</title>
        <authorList>
            <person name="De Meyer S."/>
            <person name="Wang P."/>
            <person name="Terpolilli J."/>
        </authorList>
    </citation>
    <scope>NUCLEOTIDE SEQUENCE</scope>
    <source>
        <strain evidence="1">WSM5005</strain>
        <plasmid evidence="1">pl3WSM5005</plasmid>
    </source>
</reference>
<dbReference type="Proteomes" id="UP000179860">
    <property type="component" value="Plasmid pl3WSM5005"/>
</dbReference>